<evidence type="ECO:0000313" key="3">
    <source>
        <dbReference type="RefSeq" id="XP_070853698.1"/>
    </source>
</evidence>
<reference evidence="3" key="1">
    <citation type="submission" date="2025-08" db="UniProtKB">
        <authorList>
            <consortium name="RefSeq"/>
        </authorList>
    </citation>
    <scope>IDENTIFICATION</scope>
</reference>
<dbReference type="PANTHER" id="PTHR33332">
    <property type="entry name" value="REVERSE TRANSCRIPTASE DOMAIN-CONTAINING PROTEIN"/>
    <property type="match status" value="1"/>
</dbReference>
<dbReference type="InterPro" id="IPR012337">
    <property type="entry name" value="RNaseH-like_sf"/>
</dbReference>
<dbReference type="RefSeq" id="XP_070853698.1">
    <property type="nucleotide sequence ID" value="XM_070997597.1"/>
</dbReference>
<dbReference type="Proteomes" id="UP001652628">
    <property type="component" value="Chromosome X"/>
</dbReference>
<organism evidence="2 3">
    <name type="scientific">Drosophila suzukii</name>
    <name type="common">Spotted-wing drosophila fruit fly</name>
    <dbReference type="NCBI Taxonomy" id="28584"/>
    <lineage>
        <taxon>Eukaryota</taxon>
        <taxon>Metazoa</taxon>
        <taxon>Ecdysozoa</taxon>
        <taxon>Arthropoda</taxon>
        <taxon>Hexapoda</taxon>
        <taxon>Insecta</taxon>
        <taxon>Pterygota</taxon>
        <taxon>Neoptera</taxon>
        <taxon>Endopterygota</taxon>
        <taxon>Diptera</taxon>
        <taxon>Brachycera</taxon>
        <taxon>Muscomorpha</taxon>
        <taxon>Ephydroidea</taxon>
        <taxon>Drosophilidae</taxon>
        <taxon>Drosophila</taxon>
        <taxon>Sophophora</taxon>
    </lineage>
</organism>
<dbReference type="Gene3D" id="3.30.420.10">
    <property type="entry name" value="Ribonuclease H-like superfamily/Ribonuclease H"/>
    <property type="match status" value="1"/>
</dbReference>
<dbReference type="InterPro" id="IPR036397">
    <property type="entry name" value="RNaseH_sf"/>
</dbReference>
<dbReference type="InterPro" id="IPR002156">
    <property type="entry name" value="RNaseH_domain"/>
</dbReference>
<dbReference type="PROSITE" id="PS50879">
    <property type="entry name" value="RNASE_H_1"/>
    <property type="match status" value="1"/>
</dbReference>
<dbReference type="Pfam" id="PF00075">
    <property type="entry name" value="RNase_H"/>
    <property type="match status" value="1"/>
</dbReference>
<protein>
    <recommendedName>
        <fullName evidence="1">RNase H type-1 domain-containing protein</fullName>
    </recommendedName>
</protein>
<accession>A0ABM4TUU5</accession>
<dbReference type="GeneID" id="139353415"/>
<sequence length="468" mass="51218">MDGEEKTIRTGMSAQTWMGSTTATIDGHGEEQSSLRIASGRTSGMTGAGHLSGNATATSQAKLSRTGAVVEVDLGSESVLHLPEPSSNSSHIFGAFNNVKTDAIMDRLEATNTHTAISLWIRSLLSWRVHSEWGTASMVKGAHRGTPQGGVLSPLLWNLVVDDIDIGIIITGVCPSILSSIMESTLREVSGRKRLTPKTQVKYLGTVLECELAWRPNVVKKVKKATVALYASKKMLSSTWGLSPALMHWIYISVVRRTLLYGVLVWWQATKKKTYTDLMARTQRQALGALRTCPEVKETQLMGQGDWKTGRDQTLHLNIYADGSKMERGVGAGLYCTDPEIRLSYKLPSDCIIFQAEVFAIRKAAEVAQNINRPHDVVNLFVDSQAAIRSMQSSTVSSKNVMASREALDSLNTTNSVWIYWVPSHQGIDGIETADVLAKEGVELTNDRTEIVPILLSKTISNYLVLGK</sequence>
<evidence type="ECO:0000313" key="2">
    <source>
        <dbReference type="Proteomes" id="UP001652628"/>
    </source>
</evidence>
<proteinExistence type="predicted"/>
<name>A0ABM4TUU5_DROSZ</name>
<gene>
    <name evidence="3" type="primary">LOC139353415</name>
</gene>
<keyword evidence="2" id="KW-1185">Reference proteome</keyword>
<dbReference type="InterPro" id="IPR000477">
    <property type="entry name" value="RT_dom"/>
</dbReference>
<evidence type="ECO:0000259" key="1">
    <source>
        <dbReference type="PROSITE" id="PS50879"/>
    </source>
</evidence>
<dbReference type="SUPFAM" id="SSF53098">
    <property type="entry name" value="Ribonuclease H-like"/>
    <property type="match status" value="1"/>
</dbReference>
<dbReference type="Pfam" id="PF00078">
    <property type="entry name" value="RVT_1"/>
    <property type="match status" value="1"/>
</dbReference>
<dbReference type="CDD" id="cd09276">
    <property type="entry name" value="Rnase_HI_RT_non_LTR"/>
    <property type="match status" value="1"/>
</dbReference>
<feature type="domain" description="RNase H type-1" evidence="1">
    <location>
        <begin position="313"/>
        <end position="443"/>
    </location>
</feature>